<dbReference type="EMBL" id="JADKMY010000001">
    <property type="protein sequence ID" value="MBF4553667.1"/>
    <property type="molecule type" value="Genomic_DNA"/>
</dbReference>
<dbReference type="PROSITE" id="PS50234">
    <property type="entry name" value="VWFA"/>
    <property type="match status" value="1"/>
</dbReference>
<gene>
    <name evidence="3" type="ORF">IRY30_06175</name>
</gene>
<evidence type="ECO:0000313" key="3">
    <source>
        <dbReference type="EMBL" id="MBF4553667.1"/>
    </source>
</evidence>
<dbReference type="SMART" id="SM00327">
    <property type="entry name" value="VWA"/>
    <property type="match status" value="1"/>
</dbReference>
<accession>A0ABR9ZJR5</accession>
<sequence>MGRHSNGTRNYRIASWMWLALLALLLIIAVVIGWGALRSSNTAANDQAQCPEGDYQLKVWSAQEREDTANELVERYNEAHHVVNDHCVQAEVSTVSDETALEQIKKSEDVAGAWIPADAAAAAKQLENAAAKPVGNEAAVVKDSVLFTLGNGAGIAEQTTRSATDFSAFTADAEGASVVPLAEVAAGSVNGAGSADAGDSAGNPEGANAAGGAEDPSKDAAAGQNAGAQDVTFVLDTSGSMGLYEGNQTRLDNLRGPLGETMRAVGANGGSVGLWNYSSPMNAGVNNAFRNNVDISADDDGTQAAGVLNQLSFGGATYTYESVLAAYRAAVENAKATGASNSRVVLITDGPNDGGNASLDAAIAEIQRLHGESPVGLEIVTIGANVNNGELDQLAAAGGGIVHSAADSLNVAEPLRAATAG</sequence>
<dbReference type="RefSeq" id="WP_194556441.1">
    <property type="nucleotide sequence ID" value="NZ_JADKMY010000001.1"/>
</dbReference>
<feature type="region of interest" description="Disordered" evidence="1">
    <location>
        <begin position="192"/>
        <end position="225"/>
    </location>
</feature>
<dbReference type="InterPro" id="IPR036465">
    <property type="entry name" value="vWFA_dom_sf"/>
</dbReference>
<dbReference type="SUPFAM" id="SSF53300">
    <property type="entry name" value="vWA-like"/>
    <property type="match status" value="1"/>
</dbReference>
<feature type="domain" description="VWFA" evidence="2">
    <location>
        <begin position="230"/>
        <end position="419"/>
    </location>
</feature>
<organism evidence="3 4">
    <name type="scientific">Corynebacterium suicordis DSM 45110</name>
    <dbReference type="NCBI Taxonomy" id="1121369"/>
    <lineage>
        <taxon>Bacteria</taxon>
        <taxon>Bacillati</taxon>
        <taxon>Actinomycetota</taxon>
        <taxon>Actinomycetes</taxon>
        <taxon>Mycobacteriales</taxon>
        <taxon>Corynebacteriaceae</taxon>
        <taxon>Corynebacterium</taxon>
    </lineage>
</organism>
<comment type="caution">
    <text evidence="3">The sequence shown here is derived from an EMBL/GenBank/DDBJ whole genome shotgun (WGS) entry which is preliminary data.</text>
</comment>
<reference evidence="3 4" key="1">
    <citation type="submission" date="2020-10" db="EMBL/GenBank/DDBJ databases">
        <title>Novel species in genus Corynebacterium.</title>
        <authorList>
            <person name="Zhang G."/>
        </authorList>
    </citation>
    <scope>NUCLEOTIDE SEQUENCE [LARGE SCALE GENOMIC DNA]</scope>
    <source>
        <strain evidence="3 4">DSM 45110</strain>
    </source>
</reference>
<name>A0ABR9ZJR5_9CORY</name>
<protein>
    <submittedName>
        <fullName evidence="3">VWA domain-containing protein</fullName>
    </submittedName>
</protein>
<dbReference type="Pfam" id="PF00092">
    <property type="entry name" value="VWA"/>
    <property type="match status" value="1"/>
</dbReference>
<dbReference type="Proteomes" id="UP000635902">
    <property type="component" value="Unassembled WGS sequence"/>
</dbReference>
<evidence type="ECO:0000259" key="2">
    <source>
        <dbReference type="PROSITE" id="PS50234"/>
    </source>
</evidence>
<evidence type="ECO:0000313" key="4">
    <source>
        <dbReference type="Proteomes" id="UP000635902"/>
    </source>
</evidence>
<dbReference type="InterPro" id="IPR002035">
    <property type="entry name" value="VWF_A"/>
</dbReference>
<evidence type="ECO:0000256" key="1">
    <source>
        <dbReference type="SAM" id="MobiDB-lite"/>
    </source>
</evidence>
<dbReference type="Gene3D" id="3.40.50.410">
    <property type="entry name" value="von Willebrand factor, type A domain"/>
    <property type="match status" value="1"/>
</dbReference>
<keyword evidence="4" id="KW-1185">Reference proteome</keyword>
<proteinExistence type="predicted"/>